<accession>A0A317QDM7</accession>
<proteinExistence type="predicted"/>
<name>A0A317QDM7_9ACTN</name>
<evidence type="ECO:0000313" key="2">
    <source>
        <dbReference type="EMBL" id="PWW21001.1"/>
    </source>
</evidence>
<dbReference type="Proteomes" id="UP000246661">
    <property type="component" value="Unassembled WGS sequence"/>
</dbReference>
<dbReference type="AlphaFoldDB" id="A0A317QDM7"/>
<organism evidence="2 3">
    <name type="scientific">Geodermatophilus normandii</name>
    <dbReference type="NCBI Taxonomy" id="1137989"/>
    <lineage>
        <taxon>Bacteria</taxon>
        <taxon>Bacillati</taxon>
        <taxon>Actinomycetota</taxon>
        <taxon>Actinomycetes</taxon>
        <taxon>Geodermatophilales</taxon>
        <taxon>Geodermatophilaceae</taxon>
        <taxon>Geodermatophilus</taxon>
    </lineage>
</organism>
<protein>
    <submittedName>
        <fullName evidence="2">Uncharacterized protein</fullName>
    </submittedName>
</protein>
<keyword evidence="3" id="KW-1185">Reference proteome</keyword>
<feature type="region of interest" description="Disordered" evidence="1">
    <location>
        <begin position="357"/>
        <end position="433"/>
    </location>
</feature>
<feature type="region of interest" description="Disordered" evidence="1">
    <location>
        <begin position="73"/>
        <end position="120"/>
    </location>
</feature>
<feature type="region of interest" description="Disordered" evidence="1">
    <location>
        <begin position="236"/>
        <end position="257"/>
    </location>
</feature>
<feature type="compositionally biased region" description="Low complexity" evidence="1">
    <location>
        <begin position="103"/>
        <end position="116"/>
    </location>
</feature>
<reference evidence="3" key="1">
    <citation type="submission" date="2018-05" db="EMBL/GenBank/DDBJ databases">
        <authorList>
            <person name="Klenk H.-P."/>
            <person name="Huntemann M."/>
            <person name="Clum A."/>
            <person name="Pillay M."/>
            <person name="Palaniappan K."/>
            <person name="Varghese N."/>
            <person name="Mikhailova N."/>
            <person name="Stamatis D."/>
            <person name="Reddy T."/>
            <person name="Daum C."/>
            <person name="Shapiro N."/>
            <person name="Ivanova N."/>
            <person name="Kyrpides N."/>
            <person name="Woyke T."/>
        </authorList>
    </citation>
    <scope>NUCLEOTIDE SEQUENCE [LARGE SCALE GENOMIC DNA]</scope>
    <source>
        <strain evidence="3">DSM 45417</strain>
    </source>
</reference>
<feature type="compositionally biased region" description="Basic and acidic residues" evidence="1">
    <location>
        <begin position="81"/>
        <end position="92"/>
    </location>
</feature>
<evidence type="ECO:0000256" key="1">
    <source>
        <dbReference type="SAM" id="MobiDB-lite"/>
    </source>
</evidence>
<dbReference type="EMBL" id="QGTX01000001">
    <property type="protein sequence ID" value="PWW21001.1"/>
    <property type="molecule type" value="Genomic_DNA"/>
</dbReference>
<feature type="region of interest" description="Disordered" evidence="1">
    <location>
        <begin position="285"/>
        <end position="306"/>
    </location>
</feature>
<comment type="caution">
    <text evidence="2">The sequence shown here is derived from an EMBL/GenBank/DDBJ whole genome shotgun (WGS) entry which is preliminary data.</text>
</comment>
<gene>
    <name evidence="2" type="ORF">JD79_00127</name>
</gene>
<evidence type="ECO:0000313" key="3">
    <source>
        <dbReference type="Proteomes" id="UP000246661"/>
    </source>
</evidence>
<feature type="region of interest" description="Disordered" evidence="1">
    <location>
        <begin position="203"/>
        <end position="222"/>
    </location>
</feature>
<sequence length="433" mass="44971">MLDPVAELAEHVGGDVGRLLGDEEDADALGPDEPHRLGDRREERLAGAGEEQVRLVEEEHDLRRVEVADLGQLLEQLGEQPHQEGGEQRRPVGDGGQLDGADDAAAVGRGADQVGGVERGLAEEDVAAEVLQRHELAQHHPRRRLGQPAEAGELLLALPAGQPGEQRAQVGEVQQREARLVGVVEDQAQRALLGGVEAEHLGQQGRAEVADRGPHRHAGAQAAECQVLDGEARGLPGVGRVGGPAGDPLGGLAGAGQPRQVSLEVGEHHRDSRRRQLLGHELQGAGLAGAGRPGDEPVPVEHGQRQPHLRVRVRPAADGHRAQVECGALHGVARRDPGGRCGGPVGGRVVVRGGGAGLAHAGDRSDGAAQARSAGSAPVLGTASGASRRNRYQYDVPTKTTAPTRFPAPASTQLSSVSPQPTPSTPANRAAGR</sequence>
<feature type="compositionally biased region" description="Basic and acidic residues" evidence="1">
    <location>
        <begin position="32"/>
        <end position="53"/>
    </location>
</feature>
<feature type="region of interest" description="Disordered" evidence="1">
    <location>
        <begin position="1"/>
        <end position="53"/>
    </location>
</feature>
<feature type="compositionally biased region" description="Gly residues" evidence="1">
    <location>
        <begin position="236"/>
        <end position="254"/>
    </location>
</feature>